<dbReference type="PANTHER" id="PTHR21074">
    <property type="entry name" value="IQ AND UBIQUITIN-LIKE DOMAIN-CONTAINING PROTEIN"/>
    <property type="match status" value="1"/>
</dbReference>
<dbReference type="AlphaFoldDB" id="A0A0S4KLK4"/>
<keyword evidence="4" id="KW-1185">Reference proteome</keyword>
<dbReference type="InterPro" id="IPR037695">
    <property type="entry name" value="IQUB"/>
</dbReference>
<proteinExistence type="predicted"/>
<feature type="region of interest" description="Disordered" evidence="1">
    <location>
        <begin position="1"/>
        <end position="81"/>
    </location>
</feature>
<evidence type="ECO:0000256" key="1">
    <source>
        <dbReference type="SAM" id="MobiDB-lite"/>
    </source>
</evidence>
<evidence type="ECO:0000259" key="2">
    <source>
        <dbReference type="Pfam" id="PF25805"/>
    </source>
</evidence>
<dbReference type="InterPro" id="IPR057887">
    <property type="entry name" value="IQUB_helical"/>
</dbReference>
<evidence type="ECO:0000313" key="3">
    <source>
        <dbReference type="EMBL" id="CUI15502.1"/>
    </source>
</evidence>
<accession>A0A0S4KLK4</accession>
<sequence>MSETEEKPILDHTDEVQAEAAGEPTTVIEDPEADQTAEVAVLDDQPAAPIEENQLEELANDGTAQQDEPPLEAAAETTQNEAVAENEFQAHPEVVVSENQPQQETAPPFFADPTEGNLIIRFTARPEGFYFQHTFPTKSPCLIMYKRLESQLFLNRRNIQLYWEGRPLSDTDVPADVCILPDSDEIPLFLDLEIEQVPEHLQIVGAGEQVSKVIRTQVQYGEDIPQKQFFVSITKGYDRKPFIGGWRHKAKPVTYHNATTQCSADAAPVADMSGKICRTTQTNGVTRSCQTRRECGTQMPKPDVLVDDTYDRVRVARPYFSAERLLVLRTQKTILLQAFVRGWRARKIARGMRNEREAQDFALAVEDVRRREEHENRRQDEIQRRTHPTTAQDFNVLHNELEAWRLQEVERINAADISDAERRVAMQELLKKQTKLLQTIDRLQIQATKENRFRKINTTLNKMSSAKVWGSGVATVNVETPFTVRARELRDLYDGLQLTHIGIDERLDILLHVKWTVKEFECALTREIVELIDREADLLNRGRREKSLGGLRQRLSNLFLQFVETPEFNPEAAQFQRVPLEYTSRPLVKLDKK</sequence>
<dbReference type="PANTHER" id="PTHR21074:SF0">
    <property type="entry name" value="IQ AND UBIQUITIN-LIKE DOMAIN-CONTAINING PROTEIN"/>
    <property type="match status" value="1"/>
</dbReference>
<reference evidence="4" key="1">
    <citation type="submission" date="2015-09" db="EMBL/GenBank/DDBJ databases">
        <authorList>
            <consortium name="Pathogen Informatics"/>
        </authorList>
    </citation>
    <scope>NUCLEOTIDE SEQUENCE [LARGE SCALE GENOMIC DNA]</scope>
    <source>
        <strain evidence="4">Lake Konstanz</strain>
    </source>
</reference>
<organism evidence="3 4">
    <name type="scientific">Bodo saltans</name>
    <name type="common">Flagellated protozoan</name>
    <dbReference type="NCBI Taxonomy" id="75058"/>
    <lineage>
        <taxon>Eukaryota</taxon>
        <taxon>Discoba</taxon>
        <taxon>Euglenozoa</taxon>
        <taxon>Kinetoplastea</taxon>
        <taxon>Metakinetoplastina</taxon>
        <taxon>Eubodonida</taxon>
        <taxon>Bodonidae</taxon>
        <taxon>Bodo</taxon>
    </lineage>
</organism>
<dbReference type="OrthoDB" id="10265862at2759"/>
<feature type="compositionally biased region" description="Basic and acidic residues" evidence="1">
    <location>
        <begin position="1"/>
        <end position="15"/>
    </location>
</feature>
<dbReference type="Pfam" id="PF25805">
    <property type="entry name" value="IQUB"/>
    <property type="match status" value="1"/>
</dbReference>
<dbReference type="VEuPathDB" id="TriTrypDB:BSAL_44985"/>
<dbReference type="Proteomes" id="UP000051952">
    <property type="component" value="Unassembled WGS sequence"/>
</dbReference>
<protein>
    <recommendedName>
        <fullName evidence="2">IQ motif and ubiquitin-like domain-containing protein</fullName>
    </recommendedName>
</protein>
<gene>
    <name evidence="3" type="ORF">BSAL_44985</name>
</gene>
<feature type="domain" description="IQ motif and ubiquitin-like" evidence="2">
    <location>
        <begin position="449"/>
        <end position="582"/>
    </location>
</feature>
<evidence type="ECO:0000313" key="4">
    <source>
        <dbReference type="Proteomes" id="UP000051952"/>
    </source>
</evidence>
<dbReference type="PROSITE" id="PS50096">
    <property type="entry name" value="IQ"/>
    <property type="match status" value="1"/>
</dbReference>
<dbReference type="EMBL" id="CYKH01002197">
    <property type="protein sequence ID" value="CUI15502.1"/>
    <property type="molecule type" value="Genomic_DNA"/>
</dbReference>
<name>A0A0S4KLK4_BODSA</name>